<reference evidence="1 2" key="1">
    <citation type="submission" date="2019-01" db="EMBL/GenBank/DDBJ databases">
        <authorList>
            <person name="Sayadi A."/>
        </authorList>
    </citation>
    <scope>NUCLEOTIDE SEQUENCE [LARGE SCALE GENOMIC DNA]</scope>
</reference>
<evidence type="ECO:0000313" key="2">
    <source>
        <dbReference type="Proteomes" id="UP000410492"/>
    </source>
</evidence>
<gene>
    <name evidence="1" type="ORF">CALMAC_LOCUS12809</name>
</gene>
<organism evidence="1 2">
    <name type="scientific">Callosobruchus maculatus</name>
    <name type="common">Southern cowpea weevil</name>
    <name type="synonym">Pulse bruchid</name>
    <dbReference type="NCBI Taxonomy" id="64391"/>
    <lineage>
        <taxon>Eukaryota</taxon>
        <taxon>Metazoa</taxon>
        <taxon>Ecdysozoa</taxon>
        <taxon>Arthropoda</taxon>
        <taxon>Hexapoda</taxon>
        <taxon>Insecta</taxon>
        <taxon>Pterygota</taxon>
        <taxon>Neoptera</taxon>
        <taxon>Endopterygota</taxon>
        <taxon>Coleoptera</taxon>
        <taxon>Polyphaga</taxon>
        <taxon>Cucujiformia</taxon>
        <taxon>Chrysomeloidea</taxon>
        <taxon>Chrysomelidae</taxon>
        <taxon>Bruchinae</taxon>
        <taxon>Bruchini</taxon>
        <taxon>Callosobruchus</taxon>
    </lineage>
</organism>
<accession>A0A653CY67</accession>
<dbReference type="Proteomes" id="UP000410492">
    <property type="component" value="Unassembled WGS sequence"/>
</dbReference>
<sequence>MTVSTDDCKISPVEHFPKVLLWHEPILWMQKPSCGGTKNPPVEVTQVTTKNPPVETTQVTIKALLGGNNNPPVEVTTKSPPVEVTQVMTKALLWRQLSYRQGSPPEETYVLKPPVEVAIPLSDTVLKVLGNETKRQHEEGEAIYPDLARRWDYLLQNGLDPTIRADLMKKYPPIANCKLVAVPLLNEEIKAAVTDSVLKRDAALAAGQSQVGACLAALGKALNYLIQDKEE</sequence>
<name>A0A653CY67_CALMS</name>
<dbReference type="EMBL" id="CAACVG010009301">
    <property type="protein sequence ID" value="VEN52799.1"/>
    <property type="molecule type" value="Genomic_DNA"/>
</dbReference>
<evidence type="ECO:0000313" key="1">
    <source>
        <dbReference type="EMBL" id="VEN52799.1"/>
    </source>
</evidence>
<protein>
    <submittedName>
        <fullName evidence="1">Uncharacterized protein</fullName>
    </submittedName>
</protein>
<dbReference type="OrthoDB" id="6744247at2759"/>
<keyword evidence="2" id="KW-1185">Reference proteome</keyword>
<dbReference type="PANTHER" id="PTHR34239:SF2">
    <property type="entry name" value="TRANSPOSABLE ELEMENT P TRANSPOSASE_THAP9 CONSERVED DOMAIN-CONTAINING PROTEIN"/>
    <property type="match status" value="1"/>
</dbReference>
<dbReference type="AlphaFoldDB" id="A0A653CY67"/>
<proteinExistence type="predicted"/>
<dbReference type="PANTHER" id="PTHR34239">
    <property type="entry name" value="APPLE DOMAIN-CONTAINING PROTEIN"/>
    <property type="match status" value="1"/>
</dbReference>